<name>A0ABD0V1C4_DENTH</name>
<reference evidence="1 2" key="1">
    <citation type="journal article" date="2024" name="Plant Biotechnol. J.">
        <title>Dendrobium thyrsiflorum genome and its molecular insights into genes involved in important horticultural traits.</title>
        <authorList>
            <person name="Chen B."/>
            <person name="Wang J.Y."/>
            <person name="Zheng P.J."/>
            <person name="Li K.L."/>
            <person name="Liang Y.M."/>
            <person name="Chen X.F."/>
            <person name="Zhang C."/>
            <person name="Zhao X."/>
            <person name="He X."/>
            <person name="Zhang G.Q."/>
            <person name="Liu Z.J."/>
            <person name="Xu Q."/>
        </authorList>
    </citation>
    <scope>NUCLEOTIDE SEQUENCE [LARGE SCALE GENOMIC DNA]</scope>
    <source>
        <strain evidence="1">GZMU011</strain>
    </source>
</reference>
<sequence length="126" mass="14099">MVEKVYRVNYPLIDCKGVCLATPLSLIFLKSSLAKYYALVDPTEFILKDLAQILPKSCIQTGLKEIDMESELAGRSEEEAAAAAMEAQTDVDLLKRAWRNEKAAPEILQFEAGLVQRAREQIQLLV</sequence>
<comment type="caution">
    <text evidence="1">The sequence shown here is derived from an EMBL/GenBank/DDBJ whole genome shotgun (WGS) entry which is preliminary data.</text>
</comment>
<dbReference type="AlphaFoldDB" id="A0ABD0V1C4"/>
<evidence type="ECO:0000313" key="1">
    <source>
        <dbReference type="EMBL" id="KAL0919009.1"/>
    </source>
</evidence>
<keyword evidence="2" id="KW-1185">Reference proteome</keyword>
<dbReference type="EMBL" id="JANQDX010000009">
    <property type="protein sequence ID" value="KAL0919009.1"/>
    <property type="molecule type" value="Genomic_DNA"/>
</dbReference>
<dbReference type="Gene3D" id="1.20.58.1030">
    <property type="match status" value="1"/>
</dbReference>
<organism evidence="1 2">
    <name type="scientific">Dendrobium thyrsiflorum</name>
    <name type="common">Pinecone-like raceme dendrobium</name>
    <name type="synonym">Orchid</name>
    <dbReference type="NCBI Taxonomy" id="117978"/>
    <lineage>
        <taxon>Eukaryota</taxon>
        <taxon>Viridiplantae</taxon>
        <taxon>Streptophyta</taxon>
        <taxon>Embryophyta</taxon>
        <taxon>Tracheophyta</taxon>
        <taxon>Spermatophyta</taxon>
        <taxon>Magnoliopsida</taxon>
        <taxon>Liliopsida</taxon>
        <taxon>Asparagales</taxon>
        <taxon>Orchidaceae</taxon>
        <taxon>Epidendroideae</taxon>
        <taxon>Malaxideae</taxon>
        <taxon>Dendrobiinae</taxon>
        <taxon>Dendrobium</taxon>
    </lineage>
</organism>
<evidence type="ECO:0000313" key="2">
    <source>
        <dbReference type="Proteomes" id="UP001552299"/>
    </source>
</evidence>
<dbReference type="InterPro" id="IPR036224">
    <property type="entry name" value="GINS_bundle-like_dom_sf"/>
</dbReference>
<gene>
    <name evidence="1" type="ORF">M5K25_011073</name>
</gene>
<dbReference type="Proteomes" id="UP001552299">
    <property type="component" value="Unassembled WGS sequence"/>
</dbReference>
<proteinExistence type="predicted"/>
<accession>A0ABD0V1C4</accession>
<dbReference type="SUPFAM" id="SSF158573">
    <property type="entry name" value="GINS helical bundle-like"/>
    <property type="match status" value="1"/>
</dbReference>
<protein>
    <submittedName>
        <fullName evidence="1">Uncharacterized protein</fullName>
    </submittedName>
</protein>